<dbReference type="Gene3D" id="1.10.3210.10">
    <property type="entry name" value="Hypothetical protein af1432"/>
    <property type="match status" value="1"/>
</dbReference>
<dbReference type="PIRSF" id="PIRSF003180">
    <property type="entry name" value="DiGMPpdiest_YuxH"/>
    <property type="match status" value="1"/>
</dbReference>
<sequence length="408" mass="46491">MDNLFIARQPIYDRNKGVMGYELLYRDSRINEAHITDASQASCSTILNSFMHIGIENIVGSSLAFINLPREFVLNEALTPMFKAQSVLEILEDVAPDKDAITGLQHLRNDGYKIALDDFVFHDSLIPFIKLASFIKIDVKALSKAEIRQQLDALKPYRVKPCNIKLIAEKVETHELYQFCSSCEFDYFQGYFFSYPEILEQKTLPSNKAVILNIINRLQEPEISSEELESILVQDITLSYKLLRYINSATFSLRREVDSIKDAIIILGINNLKNWVSLILMSKVVDTKPTELIVTGMIRGKMCEALAEMQHPEIKHQMFIIGLFSVLDALMDQPLIDLLDTVILSTSIKLALLDKAGIQGEIYKSVLQYEKCDWDELIHSDIDAPQYIQAYLGAVYWADQNIKSLLNH</sequence>
<dbReference type="InterPro" id="IPR035919">
    <property type="entry name" value="EAL_sf"/>
</dbReference>
<dbReference type="InterPro" id="IPR001633">
    <property type="entry name" value="EAL_dom"/>
</dbReference>
<gene>
    <name evidence="3" type="ORF">MNBD_GAMMA11-1087</name>
</gene>
<dbReference type="SUPFAM" id="SSF141868">
    <property type="entry name" value="EAL domain-like"/>
    <property type="match status" value="1"/>
</dbReference>
<feature type="domain" description="EAL" evidence="1">
    <location>
        <begin position="1"/>
        <end position="210"/>
    </location>
</feature>
<dbReference type="AlphaFoldDB" id="A0A3B0X6X2"/>
<dbReference type="PROSITE" id="PS50883">
    <property type="entry name" value="EAL"/>
    <property type="match status" value="1"/>
</dbReference>
<protein>
    <submittedName>
        <fullName evidence="3">Predicted signal transduction protein</fullName>
    </submittedName>
</protein>
<dbReference type="PANTHER" id="PTHR33525:SF4">
    <property type="entry name" value="CYCLIC DI-GMP PHOSPHODIESTERASE CDGJ"/>
    <property type="match status" value="1"/>
</dbReference>
<dbReference type="SUPFAM" id="SSF109604">
    <property type="entry name" value="HD-domain/PDEase-like"/>
    <property type="match status" value="1"/>
</dbReference>
<dbReference type="PROSITE" id="PS51833">
    <property type="entry name" value="HDOD"/>
    <property type="match status" value="1"/>
</dbReference>
<dbReference type="Pfam" id="PF00563">
    <property type="entry name" value="EAL"/>
    <property type="match status" value="1"/>
</dbReference>
<dbReference type="PANTHER" id="PTHR33525">
    <property type="match status" value="1"/>
</dbReference>
<evidence type="ECO:0000313" key="3">
    <source>
        <dbReference type="EMBL" id="VAW59222.1"/>
    </source>
</evidence>
<reference evidence="3" key="1">
    <citation type="submission" date="2018-06" db="EMBL/GenBank/DDBJ databases">
        <authorList>
            <person name="Zhirakovskaya E."/>
        </authorList>
    </citation>
    <scope>NUCLEOTIDE SEQUENCE</scope>
</reference>
<dbReference type="InterPro" id="IPR052340">
    <property type="entry name" value="RNase_Y/CdgJ"/>
</dbReference>
<dbReference type="EMBL" id="UOFG01000071">
    <property type="protein sequence ID" value="VAW59222.1"/>
    <property type="molecule type" value="Genomic_DNA"/>
</dbReference>
<proteinExistence type="predicted"/>
<accession>A0A3B0X6X2</accession>
<evidence type="ECO:0000259" key="2">
    <source>
        <dbReference type="PROSITE" id="PS51833"/>
    </source>
</evidence>
<name>A0A3B0X6X2_9ZZZZ</name>
<dbReference type="Pfam" id="PF08668">
    <property type="entry name" value="HDOD"/>
    <property type="match status" value="1"/>
</dbReference>
<dbReference type="SMART" id="SM00052">
    <property type="entry name" value="EAL"/>
    <property type="match status" value="1"/>
</dbReference>
<dbReference type="Gene3D" id="3.20.20.450">
    <property type="entry name" value="EAL domain"/>
    <property type="match status" value="1"/>
</dbReference>
<organism evidence="3">
    <name type="scientific">hydrothermal vent metagenome</name>
    <dbReference type="NCBI Taxonomy" id="652676"/>
    <lineage>
        <taxon>unclassified sequences</taxon>
        <taxon>metagenomes</taxon>
        <taxon>ecological metagenomes</taxon>
    </lineage>
</organism>
<evidence type="ECO:0000259" key="1">
    <source>
        <dbReference type="PROSITE" id="PS50883"/>
    </source>
</evidence>
<dbReference type="InterPro" id="IPR014408">
    <property type="entry name" value="dGMP_Pdiesterase_EAL/HD-GYP"/>
</dbReference>
<dbReference type="InterPro" id="IPR013976">
    <property type="entry name" value="HDOD"/>
</dbReference>
<feature type="domain" description="HDOD" evidence="2">
    <location>
        <begin position="204"/>
        <end position="391"/>
    </location>
</feature>